<evidence type="ECO:0000256" key="1">
    <source>
        <dbReference type="SAM" id="MobiDB-lite"/>
    </source>
</evidence>
<dbReference type="PANTHER" id="PTHR23172">
    <property type="entry name" value="AUXILIN/CYCLIN G-ASSOCIATED KINASE-RELATED"/>
    <property type="match status" value="1"/>
</dbReference>
<feature type="compositionally biased region" description="Pro residues" evidence="1">
    <location>
        <begin position="628"/>
        <end position="652"/>
    </location>
</feature>
<name>A0A517KVN0_9PEZI</name>
<dbReference type="AlphaFoldDB" id="A0A517KVN0"/>
<feature type="compositionally biased region" description="Pro residues" evidence="1">
    <location>
        <begin position="300"/>
        <end position="321"/>
    </location>
</feature>
<feature type="region of interest" description="Disordered" evidence="1">
    <location>
        <begin position="446"/>
        <end position="468"/>
    </location>
</feature>
<keyword evidence="4" id="KW-1185">Reference proteome</keyword>
<evidence type="ECO:0000259" key="2">
    <source>
        <dbReference type="Pfam" id="PF22893"/>
    </source>
</evidence>
<dbReference type="PANTHER" id="PTHR23172:SF19">
    <property type="entry name" value="J DOMAIN-CONTAINING PROTEIN"/>
    <property type="match status" value="1"/>
</dbReference>
<feature type="region of interest" description="Disordered" evidence="1">
    <location>
        <begin position="628"/>
        <end position="814"/>
    </location>
</feature>
<feature type="compositionally biased region" description="Pro residues" evidence="1">
    <location>
        <begin position="332"/>
        <end position="361"/>
    </location>
</feature>
<proteinExistence type="predicted"/>
<reference evidence="3 4" key="1">
    <citation type="submission" date="2019-07" db="EMBL/GenBank/DDBJ databases">
        <title>Finished genome of Venturia effusa.</title>
        <authorList>
            <person name="Young C.A."/>
            <person name="Cox M.P."/>
            <person name="Ganley A.R.D."/>
            <person name="David W.J."/>
        </authorList>
    </citation>
    <scope>NUCLEOTIDE SEQUENCE [LARGE SCALE GENOMIC DNA]</scope>
    <source>
        <strain evidence="4">albino</strain>
    </source>
</reference>
<dbReference type="STRING" id="50376.A0A517KVN0"/>
<feature type="compositionally biased region" description="Basic residues" evidence="1">
    <location>
        <begin position="658"/>
        <end position="667"/>
    </location>
</feature>
<feature type="compositionally biased region" description="Basic and acidic residues" evidence="1">
    <location>
        <begin position="362"/>
        <end position="389"/>
    </location>
</feature>
<dbReference type="GO" id="GO:0072583">
    <property type="term" value="P:clathrin-dependent endocytosis"/>
    <property type="evidence" value="ECO:0007669"/>
    <property type="project" value="TreeGrafter"/>
</dbReference>
<evidence type="ECO:0000313" key="4">
    <source>
        <dbReference type="Proteomes" id="UP000316270"/>
    </source>
</evidence>
<feature type="compositionally biased region" description="Basic and acidic residues" evidence="1">
    <location>
        <begin position="752"/>
        <end position="768"/>
    </location>
</feature>
<dbReference type="OrthoDB" id="3045089at2759"/>
<feature type="compositionally biased region" description="Pro residues" evidence="1">
    <location>
        <begin position="127"/>
        <end position="145"/>
    </location>
</feature>
<feature type="compositionally biased region" description="Acidic residues" evidence="1">
    <location>
        <begin position="48"/>
        <end position="82"/>
    </location>
</feature>
<dbReference type="EMBL" id="CP042185">
    <property type="protein sequence ID" value="QDS67431.1"/>
    <property type="molecule type" value="Genomic_DNA"/>
</dbReference>
<protein>
    <recommendedName>
        <fullName evidence="2">Ubiquitin-like domain-containing protein</fullName>
    </recommendedName>
</protein>
<feature type="compositionally biased region" description="Pro residues" evidence="1">
    <location>
        <begin position="678"/>
        <end position="702"/>
    </location>
</feature>
<dbReference type="InterPro" id="IPR054464">
    <property type="entry name" value="ULD_fung"/>
</dbReference>
<feature type="compositionally biased region" description="Basic residues" evidence="1">
    <location>
        <begin position="34"/>
        <end position="43"/>
    </location>
</feature>
<gene>
    <name evidence="3" type="ORF">FKW77_000276</name>
</gene>
<dbReference type="GO" id="GO:0030276">
    <property type="term" value="F:clathrin binding"/>
    <property type="evidence" value="ECO:0007669"/>
    <property type="project" value="TreeGrafter"/>
</dbReference>
<organism evidence="3 4">
    <name type="scientific">Venturia effusa</name>
    <dbReference type="NCBI Taxonomy" id="50376"/>
    <lineage>
        <taxon>Eukaryota</taxon>
        <taxon>Fungi</taxon>
        <taxon>Dikarya</taxon>
        <taxon>Ascomycota</taxon>
        <taxon>Pezizomycotina</taxon>
        <taxon>Dothideomycetes</taxon>
        <taxon>Pleosporomycetidae</taxon>
        <taxon>Venturiales</taxon>
        <taxon>Venturiaceae</taxon>
        <taxon>Venturia</taxon>
    </lineage>
</organism>
<sequence length="814" mass="88149">MTLHPITLDHTNSSAETSSEGEEDDTEYITQHGGGHHRGHHYQYHHDDDDDDDDEEEEEEDEDESEAEEEEESEDFEDEDGSWDILQDLQPHRGRHEASLDIEPSESASRSRHPVATARTGKLPVGRGPPPRRVPKVPDPPPGSPPQRARARPSRHASRQRRPQSVANLDQIDDYPDGGYGRGRGMEAPYAPGYGGAQWAGIPHYPGDPSQLSNPYDANPYAVSPYQLPYQQRDPFASPYGANDNPFTAPPDNYFGQRRNRSSMPAAPQGGEMMRYGAYPSQGAYPPPNGYPPGAITPYGYPPPGYPPHPGYPYPPLPHHSPSPHVSKKSTPAPPPAAEPTPPPPPAPAAPAKTPPPPPEDPSVKAIKEMLMAQEKREKDKIAAKEKAAADAKIKAAEDAKKKEEDKLDALQKMIIEHNKQQLEREKKQLAKFEADQKAKEAAAAAAAAAKKAQDERNAELAAAADKAKADAEAAAAAKAAEEKAAYEKKAAEEKAAFDKATADEKAAHDKAIEEATKKAADLEAAKKKAEEEAAALRPGDDMLKPPIKFKDAVGRKFSFPWHLCKTWKGMESLIQQAFLHVDVIGQHVHEGHYDLVGPDGEIILPQVYESMVKPDWAITMHMWPMPEPSKPSPPPVQRPPPGAMPPPPMAMPPLMHKPQKEKKGKVPSKAAKMMGIPGPPPPPPMMGGLPPPPPMMPPPPAAHGTMDLPPPPPAMGMMGPPPMALPPEKPKKKKKPQPTGFLMWTAGSSGPKREKSLKVEKKPESGKHTKSATAAAAEKPSAPNGQAMPRPSAPNGKAAKPSIVKTKRFSIFA</sequence>
<feature type="domain" description="Ubiquitin-like" evidence="2">
    <location>
        <begin position="545"/>
        <end position="627"/>
    </location>
</feature>
<feature type="compositionally biased region" description="Basic residues" evidence="1">
    <location>
        <begin position="149"/>
        <end position="162"/>
    </location>
</feature>
<dbReference type="GO" id="GO:0005737">
    <property type="term" value="C:cytoplasm"/>
    <property type="evidence" value="ECO:0007669"/>
    <property type="project" value="TreeGrafter"/>
</dbReference>
<evidence type="ECO:0000313" key="3">
    <source>
        <dbReference type="EMBL" id="QDS67431.1"/>
    </source>
</evidence>
<feature type="region of interest" description="Disordered" evidence="1">
    <location>
        <begin position="1"/>
        <end position="389"/>
    </location>
</feature>
<feature type="compositionally biased region" description="Pro residues" evidence="1">
    <location>
        <begin position="709"/>
        <end position="728"/>
    </location>
</feature>
<dbReference type="GO" id="GO:0031982">
    <property type="term" value="C:vesicle"/>
    <property type="evidence" value="ECO:0007669"/>
    <property type="project" value="TreeGrafter"/>
</dbReference>
<accession>A0A517KVN0</accession>
<dbReference type="GO" id="GO:0072318">
    <property type="term" value="P:clathrin coat disassembly"/>
    <property type="evidence" value="ECO:0007669"/>
    <property type="project" value="TreeGrafter"/>
</dbReference>
<feature type="compositionally biased region" description="Low complexity" evidence="1">
    <location>
        <begin position="772"/>
        <end position="784"/>
    </location>
</feature>
<dbReference type="Proteomes" id="UP000316270">
    <property type="component" value="Chromosome 1"/>
</dbReference>
<dbReference type="Pfam" id="PF22893">
    <property type="entry name" value="ULD_2"/>
    <property type="match status" value="1"/>
</dbReference>